<keyword evidence="2" id="KW-0805">Transcription regulation</keyword>
<evidence type="ECO:0000256" key="2">
    <source>
        <dbReference type="ARBA" id="ARBA00023015"/>
    </source>
</evidence>
<gene>
    <name evidence="6" type="ORF">PSTT_13621</name>
</gene>
<protein>
    <submittedName>
        <fullName evidence="6">Uncharacterized protein</fullName>
    </submittedName>
</protein>
<sequence length="546" mass="62219">MAKLSDLPDELVDRILEFTAIRLSEDPYSYFRHGEDHHELDHNGIIGINQRIRPHLENPDNFFSWPEGVPRNPYLPLSLVNRTFRRCAQAMLFKNIALDNQWKASLLLRALTCPPPDQDQGIPCEDEHVDEDSQLEIKPLSKTHTSELNEVARHVRSLRFTWTGLGSMGKGGGSLICDIVRSCPLLENLANKPTFYSRCQEPILEALASARFIKDFVVFDQDQSNRPIFHWRANDVVARLFSKWDFLETIELTDLCGQPLELIEAIPDPLPVVNCVLQTIILTKPDLNEVELSGICKASRRSLRTLKIVYPSRKIDRTGWCRILRECIATDLESLELKVFENWHADLPPLSTEADHNDPARNSGLFDIVFKSSSALRKLKSLSITGPLIGSEFFTVLPQSLVKVALGQCYLPPRSYPRALPMASLVKALSLGPKDKKTEEHPMEPPSNQHDVAGDFDSSFQWLPNLRCLSLQDHVTSLDKETQNDIRAVKEPLKARGVCFHIFGSYILEEEDRMTEVVHREEEHLYTHEDLDVIDRFELGIHGFHN</sequence>
<evidence type="ECO:0000313" key="6">
    <source>
        <dbReference type="EMBL" id="POV99674.1"/>
    </source>
</evidence>
<accession>A0A2S4URD5</accession>
<dbReference type="EMBL" id="PKSL01000195">
    <property type="protein sequence ID" value="POV99674.1"/>
    <property type="molecule type" value="Genomic_DNA"/>
</dbReference>
<evidence type="ECO:0000256" key="5">
    <source>
        <dbReference type="ARBA" id="ARBA00023242"/>
    </source>
</evidence>
<dbReference type="InterPro" id="IPR040223">
    <property type="entry name" value="PAR_bZIP"/>
</dbReference>
<dbReference type="Proteomes" id="UP000239156">
    <property type="component" value="Unassembled WGS sequence"/>
</dbReference>
<comment type="caution">
    <text evidence="6">The sequence shown here is derived from an EMBL/GenBank/DDBJ whole genome shotgun (WGS) entry which is preliminary data.</text>
</comment>
<dbReference type="GO" id="GO:0000981">
    <property type="term" value="F:DNA-binding transcription factor activity, RNA polymerase II-specific"/>
    <property type="evidence" value="ECO:0007669"/>
    <property type="project" value="TreeGrafter"/>
</dbReference>
<dbReference type="VEuPathDB" id="FungiDB:PSHT_15217"/>
<organism evidence="6 7">
    <name type="scientific">Puccinia striiformis</name>
    <dbReference type="NCBI Taxonomy" id="27350"/>
    <lineage>
        <taxon>Eukaryota</taxon>
        <taxon>Fungi</taxon>
        <taxon>Dikarya</taxon>
        <taxon>Basidiomycota</taxon>
        <taxon>Pucciniomycotina</taxon>
        <taxon>Pucciniomycetes</taxon>
        <taxon>Pucciniales</taxon>
        <taxon>Pucciniaceae</taxon>
        <taxon>Puccinia</taxon>
    </lineage>
</organism>
<proteinExistence type="predicted"/>
<comment type="subcellular location">
    <subcellularLocation>
        <location evidence="1">Nucleus</location>
    </subcellularLocation>
</comment>
<feature type="non-terminal residue" evidence="6">
    <location>
        <position position="546"/>
    </location>
</feature>
<evidence type="ECO:0000256" key="1">
    <source>
        <dbReference type="ARBA" id="ARBA00004123"/>
    </source>
</evidence>
<keyword evidence="4" id="KW-0804">Transcription</keyword>
<dbReference type="SUPFAM" id="SSF52047">
    <property type="entry name" value="RNI-like"/>
    <property type="match status" value="1"/>
</dbReference>
<dbReference type="GO" id="GO:0000978">
    <property type="term" value="F:RNA polymerase II cis-regulatory region sequence-specific DNA binding"/>
    <property type="evidence" value="ECO:0007669"/>
    <property type="project" value="TreeGrafter"/>
</dbReference>
<dbReference type="AlphaFoldDB" id="A0A2S4URD5"/>
<reference evidence="6" key="1">
    <citation type="submission" date="2017-12" db="EMBL/GenBank/DDBJ databases">
        <title>Gene loss provides genomic basis for host adaptation in cereal stripe rust fungi.</title>
        <authorList>
            <person name="Xia C."/>
        </authorList>
    </citation>
    <scope>NUCLEOTIDE SEQUENCE [LARGE SCALE GENOMIC DNA]</scope>
    <source>
        <strain evidence="6">93-210</strain>
    </source>
</reference>
<keyword evidence="7" id="KW-1185">Reference proteome</keyword>
<dbReference type="GO" id="GO:0005634">
    <property type="term" value="C:nucleus"/>
    <property type="evidence" value="ECO:0007669"/>
    <property type="project" value="UniProtKB-SubCell"/>
</dbReference>
<name>A0A2S4URD5_9BASI</name>
<evidence type="ECO:0000313" key="7">
    <source>
        <dbReference type="Proteomes" id="UP000239156"/>
    </source>
</evidence>
<dbReference type="PANTHER" id="PTHR11988:SF27">
    <property type="entry name" value="GH27708P"/>
    <property type="match status" value="1"/>
</dbReference>
<keyword evidence="5" id="KW-0539">Nucleus</keyword>
<evidence type="ECO:0000256" key="4">
    <source>
        <dbReference type="ARBA" id="ARBA00023163"/>
    </source>
</evidence>
<evidence type="ECO:0000256" key="3">
    <source>
        <dbReference type="ARBA" id="ARBA00023125"/>
    </source>
</evidence>
<dbReference type="VEuPathDB" id="FungiDB:PSTT_13621"/>
<keyword evidence="3" id="KW-0238">DNA-binding</keyword>
<dbReference type="PANTHER" id="PTHR11988">
    <property type="entry name" value="THYROTROPH EMBRYONIC FACTOR RELATED"/>
    <property type="match status" value="1"/>
</dbReference>